<dbReference type="Pfam" id="PF00166">
    <property type="entry name" value="Cpn10"/>
    <property type="match status" value="1"/>
</dbReference>
<dbReference type="EMBL" id="GL377565">
    <property type="protein sequence ID" value="EFJ38061.1"/>
    <property type="molecule type" value="Genomic_DNA"/>
</dbReference>
<evidence type="ECO:0000256" key="3">
    <source>
        <dbReference type="RuleBase" id="RU003479"/>
    </source>
</evidence>
<dbReference type="Gene3D" id="2.30.33.40">
    <property type="entry name" value="GroES chaperonin"/>
    <property type="match status" value="1"/>
</dbReference>
<dbReference type="HOGENOM" id="CLU_132825_0_2_1"/>
<dbReference type="Gramene" id="EFJ31799">
    <property type="protein sequence ID" value="EFJ31799"/>
    <property type="gene ID" value="SELMODRAFT_86841"/>
</dbReference>
<dbReference type="OMA" id="ANKTHEA"/>
<dbReference type="Gramene" id="EFJ38061">
    <property type="protein sequence ID" value="EFJ38061"/>
    <property type="gene ID" value="SELMODRAFT_74469"/>
</dbReference>
<dbReference type="AlphaFoldDB" id="D8QN84"/>
<dbReference type="InterPro" id="IPR020818">
    <property type="entry name" value="Chaperonin_GroES"/>
</dbReference>
<proteinExistence type="inferred from homology"/>
<dbReference type="KEGG" id="smo:SELMODRAFT_86841"/>
<evidence type="ECO:0008006" key="7">
    <source>
        <dbReference type="Google" id="ProtNLM"/>
    </source>
</evidence>
<gene>
    <name evidence="5" type="ORF">SELMODRAFT_74469</name>
    <name evidence="4" type="ORF">SELMODRAFT_86841</name>
</gene>
<dbReference type="GO" id="GO:0044183">
    <property type="term" value="F:protein folding chaperone"/>
    <property type="evidence" value="ECO:0007669"/>
    <property type="project" value="InterPro"/>
</dbReference>
<dbReference type="STRING" id="88036.D8QN84"/>
<dbReference type="InterPro" id="IPR011032">
    <property type="entry name" value="GroES-like_sf"/>
</dbReference>
<organism evidence="6">
    <name type="scientific">Selaginella moellendorffii</name>
    <name type="common">Spikemoss</name>
    <dbReference type="NCBI Taxonomy" id="88036"/>
    <lineage>
        <taxon>Eukaryota</taxon>
        <taxon>Viridiplantae</taxon>
        <taxon>Streptophyta</taxon>
        <taxon>Embryophyta</taxon>
        <taxon>Tracheophyta</taxon>
        <taxon>Lycopodiopsida</taxon>
        <taxon>Selaginellales</taxon>
        <taxon>Selaginellaceae</taxon>
        <taxon>Selaginella</taxon>
    </lineage>
</organism>
<dbReference type="OrthoDB" id="184876at2759"/>
<dbReference type="Proteomes" id="UP000001514">
    <property type="component" value="Unassembled WGS sequence"/>
</dbReference>
<dbReference type="PANTHER" id="PTHR10772:SF0">
    <property type="entry name" value="10 KDA HEAT SHOCK PROTEIN, MITOCHONDRIAL"/>
    <property type="match status" value="1"/>
</dbReference>
<dbReference type="KEGG" id="smo:SELMODRAFT_74469"/>
<dbReference type="InParanoid" id="D8QN84"/>
<evidence type="ECO:0000313" key="5">
    <source>
        <dbReference type="EMBL" id="EFJ38061.1"/>
    </source>
</evidence>
<keyword evidence="2 3" id="KW-0143">Chaperone</keyword>
<dbReference type="GO" id="GO:0051087">
    <property type="term" value="F:protein-folding chaperone binding"/>
    <property type="evidence" value="ECO:0000318"/>
    <property type="project" value="GO_Central"/>
</dbReference>
<dbReference type="PRINTS" id="PR00297">
    <property type="entry name" value="CHAPERONIN10"/>
</dbReference>
<evidence type="ECO:0000313" key="6">
    <source>
        <dbReference type="Proteomes" id="UP000001514"/>
    </source>
</evidence>
<evidence type="ECO:0000313" key="4">
    <source>
        <dbReference type="EMBL" id="EFJ31799.1"/>
    </source>
</evidence>
<evidence type="ECO:0000256" key="1">
    <source>
        <dbReference type="ARBA" id="ARBA00006975"/>
    </source>
</evidence>
<sequence length="105" mass="11396">MKVIAPANKKILPLMSRVLLSKIESHAEKTKAGIILPTSHYSENEVTMAKVVAVGPGEVTEGGKLIPVFVKVGDTVLIGEHGGHRVNDENLYLFRDEDIVGIIHD</sequence>
<dbReference type="eggNOG" id="KOG1641">
    <property type="taxonomic scope" value="Eukaryota"/>
</dbReference>
<name>D8QN84_SELML</name>
<dbReference type="InterPro" id="IPR037124">
    <property type="entry name" value="Chaperonin_GroES_sf"/>
</dbReference>
<dbReference type="SMART" id="SM00883">
    <property type="entry name" value="Cpn10"/>
    <property type="match status" value="1"/>
</dbReference>
<reference evidence="5 6" key="1">
    <citation type="journal article" date="2011" name="Science">
        <title>The Selaginella genome identifies genetic changes associated with the evolution of vascular plants.</title>
        <authorList>
            <person name="Banks J.A."/>
            <person name="Nishiyama T."/>
            <person name="Hasebe M."/>
            <person name="Bowman J.L."/>
            <person name="Gribskov M."/>
            <person name="dePamphilis C."/>
            <person name="Albert V.A."/>
            <person name="Aono N."/>
            <person name="Aoyama T."/>
            <person name="Ambrose B.A."/>
            <person name="Ashton N.W."/>
            <person name="Axtell M.J."/>
            <person name="Barker E."/>
            <person name="Barker M.S."/>
            <person name="Bennetzen J.L."/>
            <person name="Bonawitz N.D."/>
            <person name="Chapple C."/>
            <person name="Cheng C."/>
            <person name="Correa L.G."/>
            <person name="Dacre M."/>
            <person name="DeBarry J."/>
            <person name="Dreyer I."/>
            <person name="Elias M."/>
            <person name="Engstrom E.M."/>
            <person name="Estelle M."/>
            <person name="Feng L."/>
            <person name="Finet C."/>
            <person name="Floyd S.K."/>
            <person name="Frommer W.B."/>
            <person name="Fujita T."/>
            <person name="Gramzow L."/>
            <person name="Gutensohn M."/>
            <person name="Harholt J."/>
            <person name="Hattori M."/>
            <person name="Heyl A."/>
            <person name="Hirai T."/>
            <person name="Hiwatashi Y."/>
            <person name="Ishikawa M."/>
            <person name="Iwata M."/>
            <person name="Karol K.G."/>
            <person name="Koehler B."/>
            <person name="Kolukisaoglu U."/>
            <person name="Kubo M."/>
            <person name="Kurata T."/>
            <person name="Lalonde S."/>
            <person name="Li K."/>
            <person name="Li Y."/>
            <person name="Litt A."/>
            <person name="Lyons E."/>
            <person name="Manning G."/>
            <person name="Maruyama T."/>
            <person name="Michael T.P."/>
            <person name="Mikami K."/>
            <person name="Miyazaki S."/>
            <person name="Morinaga S."/>
            <person name="Murata T."/>
            <person name="Mueller-Roeber B."/>
            <person name="Nelson D.R."/>
            <person name="Obara M."/>
            <person name="Oguri Y."/>
            <person name="Olmstead R.G."/>
            <person name="Onodera N."/>
            <person name="Petersen B.L."/>
            <person name="Pils B."/>
            <person name="Prigge M."/>
            <person name="Rensing S.A."/>
            <person name="Riano-Pachon D.M."/>
            <person name="Roberts A.W."/>
            <person name="Sato Y."/>
            <person name="Scheller H.V."/>
            <person name="Schulz B."/>
            <person name="Schulz C."/>
            <person name="Shakirov E.V."/>
            <person name="Shibagaki N."/>
            <person name="Shinohara N."/>
            <person name="Shippen D.E."/>
            <person name="Soerensen I."/>
            <person name="Sotooka R."/>
            <person name="Sugimoto N."/>
            <person name="Sugita M."/>
            <person name="Sumikawa N."/>
            <person name="Tanurdzic M."/>
            <person name="Theissen G."/>
            <person name="Ulvskov P."/>
            <person name="Wakazuki S."/>
            <person name="Weng J.K."/>
            <person name="Willats W.W."/>
            <person name="Wipf D."/>
            <person name="Wolf P.G."/>
            <person name="Yang L."/>
            <person name="Zimmer A.D."/>
            <person name="Zhu Q."/>
            <person name="Mitros T."/>
            <person name="Hellsten U."/>
            <person name="Loque D."/>
            <person name="Otillar R."/>
            <person name="Salamov A."/>
            <person name="Schmutz J."/>
            <person name="Shapiro H."/>
            <person name="Lindquist E."/>
            <person name="Lucas S."/>
            <person name="Rokhsar D."/>
            <person name="Grigoriev I.V."/>
        </authorList>
    </citation>
    <scope>NUCLEOTIDE SEQUENCE [LARGE SCALE GENOMIC DNA]</scope>
</reference>
<dbReference type="CDD" id="cd00320">
    <property type="entry name" value="cpn10"/>
    <property type="match status" value="1"/>
</dbReference>
<dbReference type="GO" id="GO:0005739">
    <property type="term" value="C:mitochondrion"/>
    <property type="evidence" value="ECO:0000318"/>
    <property type="project" value="GO_Central"/>
</dbReference>
<dbReference type="PANTHER" id="PTHR10772">
    <property type="entry name" value="10 KDA HEAT SHOCK PROTEIN"/>
    <property type="match status" value="1"/>
</dbReference>
<comment type="similarity">
    <text evidence="1 3">Belongs to the GroES chaperonin family.</text>
</comment>
<dbReference type="GO" id="GO:0046872">
    <property type="term" value="F:metal ion binding"/>
    <property type="evidence" value="ECO:0000318"/>
    <property type="project" value="GO_Central"/>
</dbReference>
<evidence type="ECO:0000256" key="2">
    <source>
        <dbReference type="ARBA" id="ARBA00023186"/>
    </source>
</evidence>
<dbReference type="GO" id="GO:0051082">
    <property type="term" value="F:unfolded protein binding"/>
    <property type="evidence" value="ECO:0000318"/>
    <property type="project" value="GO_Central"/>
</dbReference>
<dbReference type="GO" id="GO:0005524">
    <property type="term" value="F:ATP binding"/>
    <property type="evidence" value="ECO:0007669"/>
    <property type="project" value="InterPro"/>
</dbReference>
<protein>
    <recommendedName>
        <fullName evidence="7">10 kDa chaperonin</fullName>
    </recommendedName>
</protein>
<keyword evidence="6" id="KW-1185">Reference proteome</keyword>
<accession>D8QN84</accession>
<dbReference type="SUPFAM" id="SSF50129">
    <property type="entry name" value="GroES-like"/>
    <property type="match status" value="1"/>
</dbReference>
<dbReference type="EMBL" id="GL377573">
    <property type="protein sequence ID" value="EFJ31799.1"/>
    <property type="molecule type" value="Genomic_DNA"/>
</dbReference>